<feature type="compositionally biased region" description="Low complexity" evidence="1">
    <location>
        <begin position="618"/>
        <end position="643"/>
    </location>
</feature>
<protein>
    <submittedName>
        <fullName evidence="2">Uncharacterized protein</fullName>
    </submittedName>
</protein>
<dbReference type="PANTHER" id="PTHR23216:SF1">
    <property type="entry name" value="NUCLEOLAR AND COILED-BODY PHOSPHOPROTEIN 1"/>
    <property type="match status" value="1"/>
</dbReference>
<dbReference type="EMBL" id="FNXT01001043">
    <property type="protein sequence ID" value="SZX71276.1"/>
    <property type="molecule type" value="Genomic_DNA"/>
</dbReference>
<sequence>MVQQDGATVGLQDLLYHALNEGPVYSALVPWVLDCTPQAPSLSVHVQQRQVLQHYQLQMGSARPQDMRNSVQQALEQCCSHACSIHTDECSSSSSSCGALQESGTGQKGNIPSSSCSLSAAATRLAKLHGHMLAHGLLPNLAEQLHVLVLLLTSGPLLAGSSSSSNSVSNIKRTPGSSSAARRDKDSIISSADSKQQKGKQQQQASTTPAAALAASVSCKPAAVPVSSPEQLLCCRACAARYAAKALECSGKLLSCLPKQLLLCLASSQHTQQYGPGLAALLSKATAAAPGAGLGNSVGLGGEGVFTPGAVTQHRTPQQQQQQQHGTKSNSLSNGKQRPSSANGPASTHFGNSSSSSSRPSSAGPLAGGGSLSAATPAAALGGIGSAGRSSSRPGSAAAAAAASASAGGRLSGVGLLSHRHHAAGSSSAGNHHHHHHQGYAPTPGSAGSSKAAATAALTNREKSRDQFFSLLRRCSSRLEGLRQQQAAAAGLDSPQQRVAAAAVATTELHELLSELSVAAKQLLLQLAPGNQGYLAELFTACVLQAASSGEPILEPQLAMMAQREPSKFHKLQQRLAHGTSAAAGAEFNTSPVPGLLQPAAAATGVVKQAPVRSAAAAAGPAGGSASKGAVAGGSSSTQRSSSKPPVPEGLHTPVENISGTLASPAAAAGSAQVQQPHIISASSQRAAQRIRPSPASQGLAATGLMFMMSALSSSNGPSSASAAAAAAAAAAPAASTGTMHAPSSSKPSAGQIRQIRPEAAAPSSASSSSSRLTAAAGISTPVPFAGSAAGLAPSPLGPGLIQQQQQQQGGGSTWTGKGSAAATAVVHTPASAPAAVYGAASLPPHSAAVAAAAAHYRVPGSAPHRAAGTPSAALVGQQHGSSTQLVLQLLSEVPAGQHVLLLVLHAADSSSFNRSLLGVLLARAERLLSSSPASLAAAGGLGQQAASLAALGSYCSYLCFVAGAVAEPPHMLAAATAPNGGCSNGQGEGCLLQQQPVVDLAEFLQKVLAKCSSSSSSSSSNGCTNGPDSSSEDRSCSWQLALSVPFACAVLRFASFAPAAACSGSVAAAQQQLQQLQSLPCMAPTHEDYGRLPACLSSCLAGCQLLQQQDSTAYAAACSCSHSCEAAAASAQQQQLVCGSGLTSSDLEALSRVVAEGSALVDDAYWTVCSPGLQQLTGLLAESSAATIRQQQQQQGRGSQPVDRAAKEPSAAAGAASADGFTVSRRAAASLKQGAQTAAAAAASSRTSAAADIPTTAAAAVDGSTSSSPSAAAGAPRHTTPLLLAPRVPPPLETPPQCLAAALAAVGDPVVQQLQQAFIAQYSTDDTPVKMRDVLSLVNSILCANSLALALSEGVPAVLQQHLDAMQQQVTQQLAPAGQQGGAAAAQLQGQDLARAVHAICAAHSLPAIHASLESAMQRAAAHASQAAAAACASLLPAEVPAAASAAAAALLATSCKASCAQRLLQEVPVLVQSQLADTADDLVRLISRQWAVHLRMTTAPGTSNPATSSSRQPAAVGRQVAADPQQQQHAPVAAAAANSSSSKPVVNGGAAAVKAARRINPVPVASVPVSTADAGTISSSSSSSSSAAASKAGTAALADVSALPQDAAAGATDGAGSCAVAAEDVAAHVEPAAAAAAEWAEPATSGSVDNMVEALLGLCISSSCSTGAAGGTAIVPAEYVELQKAVATAVSQRSLEHAVASYIAAAAELLPDGLPADEVISSSSSSAAAVAWRQVVSAAVCTADVLVAGIAAGCYTASDLEQELLAHLKDAPQTAACVAASAATAAAAAPQASAAAEATSSAGQQQQLCQLLSGAVLHALLTSGQQKLAVWAGQAGPGCCFEANSSSSSSSSSMAHFVKLPAALMKVARDDGPLWLLQQLRMWLQAATLGSTGGNC</sequence>
<feature type="region of interest" description="Disordered" evidence="1">
    <location>
        <begin position="159"/>
        <end position="207"/>
    </location>
</feature>
<feature type="compositionally biased region" description="Polar residues" evidence="1">
    <location>
        <begin position="325"/>
        <end position="350"/>
    </location>
</feature>
<feature type="compositionally biased region" description="Low complexity" evidence="1">
    <location>
        <begin position="1521"/>
        <end position="1548"/>
    </location>
</feature>
<feature type="compositionally biased region" description="Low complexity" evidence="1">
    <location>
        <begin position="663"/>
        <end position="672"/>
    </location>
</feature>
<feature type="region of interest" description="Disordered" evidence="1">
    <location>
        <begin position="305"/>
        <end position="370"/>
    </location>
</feature>
<feature type="compositionally biased region" description="Low complexity" evidence="1">
    <location>
        <begin position="351"/>
        <end position="365"/>
    </location>
</feature>
<feature type="compositionally biased region" description="Low complexity" evidence="1">
    <location>
        <begin position="760"/>
        <end position="769"/>
    </location>
</feature>
<dbReference type="InterPro" id="IPR039191">
    <property type="entry name" value="Nopp140-like"/>
</dbReference>
<feature type="region of interest" description="Disordered" evidence="1">
    <location>
        <begin position="618"/>
        <end position="696"/>
    </location>
</feature>
<proteinExistence type="predicted"/>
<feature type="compositionally biased region" description="Polar residues" evidence="1">
    <location>
        <begin position="737"/>
        <end position="749"/>
    </location>
</feature>
<evidence type="ECO:0000313" key="2">
    <source>
        <dbReference type="EMBL" id="SZX71276.1"/>
    </source>
</evidence>
<feature type="region of interest" description="Disordered" evidence="1">
    <location>
        <begin position="1188"/>
        <end position="1219"/>
    </location>
</feature>
<feature type="region of interest" description="Disordered" evidence="1">
    <location>
        <begin position="421"/>
        <end position="458"/>
    </location>
</feature>
<dbReference type="GO" id="GO:0005730">
    <property type="term" value="C:nucleolus"/>
    <property type="evidence" value="ECO:0007669"/>
    <property type="project" value="InterPro"/>
</dbReference>
<feature type="compositionally biased region" description="Polar residues" evidence="1">
    <location>
        <begin position="673"/>
        <end position="687"/>
    </location>
</feature>
<name>A0A383W3N2_TETOB</name>
<feature type="compositionally biased region" description="Polar residues" evidence="1">
    <location>
        <begin position="170"/>
        <end position="180"/>
    </location>
</feature>
<feature type="compositionally biased region" description="Low complexity" evidence="1">
    <location>
        <begin position="159"/>
        <end position="169"/>
    </location>
</feature>
<reference evidence="2 3" key="1">
    <citation type="submission" date="2016-10" db="EMBL/GenBank/DDBJ databases">
        <authorList>
            <person name="Cai Z."/>
        </authorList>
    </citation>
    <scope>NUCLEOTIDE SEQUENCE [LARGE SCALE GENOMIC DNA]</scope>
</reference>
<dbReference type="STRING" id="3088.A0A383W3N2"/>
<feature type="region of interest" description="Disordered" evidence="1">
    <location>
        <begin position="737"/>
        <end position="769"/>
    </location>
</feature>
<dbReference type="PANTHER" id="PTHR23216">
    <property type="entry name" value="NUCLEOLAR AND COILED-BODY PHOSPHOPROTEIN 1"/>
    <property type="match status" value="1"/>
</dbReference>
<feature type="compositionally biased region" description="Polar residues" evidence="1">
    <location>
        <begin position="1501"/>
        <end position="1514"/>
    </location>
</feature>
<keyword evidence="3" id="KW-1185">Reference proteome</keyword>
<feature type="compositionally biased region" description="Low complexity" evidence="1">
    <location>
        <begin position="1209"/>
        <end position="1219"/>
    </location>
</feature>
<accession>A0A383W3N2</accession>
<evidence type="ECO:0000256" key="1">
    <source>
        <dbReference type="SAM" id="MobiDB-lite"/>
    </source>
</evidence>
<feature type="compositionally biased region" description="Low complexity" evidence="1">
    <location>
        <begin position="439"/>
        <end position="457"/>
    </location>
</feature>
<feature type="region of interest" description="Disordered" evidence="1">
    <location>
        <begin position="796"/>
        <end position="818"/>
    </location>
</feature>
<dbReference type="Proteomes" id="UP000256970">
    <property type="component" value="Unassembled WGS sequence"/>
</dbReference>
<feature type="region of interest" description="Disordered" evidence="1">
    <location>
        <begin position="1261"/>
        <end position="1287"/>
    </location>
</feature>
<gene>
    <name evidence="2" type="ORF">BQ4739_LOCUS11411</name>
</gene>
<evidence type="ECO:0000313" key="3">
    <source>
        <dbReference type="Proteomes" id="UP000256970"/>
    </source>
</evidence>
<feature type="region of interest" description="Disordered" evidence="1">
    <location>
        <begin position="1499"/>
        <end position="1548"/>
    </location>
</feature>
<organism evidence="2 3">
    <name type="scientific">Tetradesmus obliquus</name>
    <name type="common">Green alga</name>
    <name type="synonym">Acutodesmus obliquus</name>
    <dbReference type="NCBI Taxonomy" id="3088"/>
    <lineage>
        <taxon>Eukaryota</taxon>
        <taxon>Viridiplantae</taxon>
        <taxon>Chlorophyta</taxon>
        <taxon>core chlorophytes</taxon>
        <taxon>Chlorophyceae</taxon>
        <taxon>CS clade</taxon>
        <taxon>Sphaeropleales</taxon>
        <taxon>Scenedesmaceae</taxon>
        <taxon>Tetradesmus</taxon>
    </lineage>
</organism>
<feature type="compositionally biased region" description="Low complexity" evidence="1">
    <location>
        <begin position="188"/>
        <end position="207"/>
    </location>
</feature>